<protein>
    <submittedName>
        <fullName evidence="2">RES domain-containing protein</fullName>
    </submittedName>
</protein>
<accession>A0A1I5T7H0</accession>
<evidence type="ECO:0000313" key="3">
    <source>
        <dbReference type="Proteomes" id="UP000199029"/>
    </source>
</evidence>
<dbReference type="STRING" id="1227077.SAMN04515668_0350"/>
<gene>
    <name evidence="2" type="ORF">SAMN04515668_0350</name>
</gene>
<sequence>MRCCGDCFSSLYIKPIIHAFSTGLGSCDFCLSQNVYLCDPREIIPQFRSLVDLYVPAEAAASAGYSLDGLGGSIGPLSERLLIDFGPLLFNTEDPIKVQKLLEAIFEEELADYRVVFSEVVLFEHLCDFSAYEDYHKLATEWENFVNEIKNQNRFHLSSQVNLKAIERLLGNHVKHYPAGKIFYRGRISESNGYVKEEMGNPPSASARPGRANPAGISYLYLAEGIATTLYETRAALFDYVSIGEFTANQEIRVINLREPQIYDPLQLAEAERLKDFLLHLPFLQILEKELSKPVRRSDNELDYLPTQYLSEFIKSLGYDGVEYRSSLNPSGYNVAIFNPEKFECKKAYVHEIHKISFSHSKL</sequence>
<proteinExistence type="predicted"/>
<evidence type="ECO:0000313" key="2">
    <source>
        <dbReference type="EMBL" id="SFP79004.1"/>
    </source>
</evidence>
<dbReference type="Pfam" id="PF08808">
    <property type="entry name" value="RES"/>
    <property type="match status" value="1"/>
</dbReference>
<dbReference type="InterPro" id="IPR014914">
    <property type="entry name" value="RES_dom"/>
</dbReference>
<evidence type="ECO:0000259" key="1">
    <source>
        <dbReference type="SMART" id="SM00953"/>
    </source>
</evidence>
<dbReference type="SMART" id="SM00953">
    <property type="entry name" value="RES"/>
    <property type="match status" value="1"/>
</dbReference>
<dbReference type="EMBL" id="FOXS01000001">
    <property type="protein sequence ID" value="SFP79004.1"/>
    <property type="molecule type" value="Genomic_DNA"/>
</dbReference>
<dbReference type="OrthoDB" id="648213at2"/>
<dbReference type="AlphaFoldDB" id="A0A1I5T7H0"/>
<dbReference type="PROSITE" id="PS51257">
    <property type="entry name" value="PROKAR_LIPOPROTEIN"/>
    <property type="match status" value="1"/>
</dbReference>
<reference evidence="3" key="1">
    <citation type="submission" date="2016-10" db="EMBL/GenBank/DDBJ databases">
        <authorList>
            <person name="Varghese N."/>
            <person name="Submissions S."/>
        </authorList>
    </citation>
    <scope>NUCLEOTIDE SEQUENCE [LARGE SCALE GENOMIC DNA]</scope>
    <source>
        <strain evidence="3">OR362-8,ATCC BAA-1266,JCM 13504</strain>
    </source>
</reference>
<keyword evidence="3" id="KW-1185">Reference proteome</keyword>
<name>A0A1I5T7H0_HYMAR</name>
<dbReference type="Proteomes" id="UP000199029">
    <property type="component" value="Unassembled WGS sequence"/>
</dbReference>
<feature type="domain" description="RES" evidence="1">
    <location>
        <begin position="195"/>
        <end position="349"/>
    </location>
</feature>
<organism evidence="2 3">
    <name type="scientific">Hymenobacter arizonensis</name>
    <name type="common">Siccationidurans arizonensis</name>
    <dbReference type="NCBI Taxonomy" id="1227077"/>
    <lineage>
        <taxon>Bacteria</taxon>
        <taxon>Pseudomonadati</taxon>
        <taxon>Bacteroidota</taxon>
        <taxon>Cytophagia</taxon>
        <taxon>Cytophagales</taxon>
        <taxon>Hymenobacteraceae</taxon>
        <taxon>Hymenobacter</taxon>
    </lineage>
</organism>